<proteinExistence type="inferred from homology"/>
<evidence type="ECO:0000256" key="4">
    <source>
        <dbReference type="ARBA" id="ARBA00022989"/>
    </source>
</evidence>
<feature type="transmembrane region" description="Helical" evidence="6">
    <location>
        <begin position="172"/>
        <end position="192"/>
    </location>
</feature>
<evidence type="ECO:0000256" key="2">
    <source>
        <dbReference type="ARBA" id="ARBA00022475"/>
    </source>
</evidence>
<reference evidence="8 9" key="1">
    <citation type="submission" date="2024-04" db="EMBL/GenBank/DDBJ databases">
        <title>Albibacterium profundi sp. nov., isolated from sediment of the Challenger Deep of Mariana Trench.</title>
        <authorList>
            <person name="Wang Y."/>
        </authorList>
    </citation>
    <scope>NUCLEOTIDE SEQUENCE [LARGE SCALE GENOMIC DNA]</scope>
    <source>
        <strain evidence="8 9">RHL897</strain>
    </source>
</reference>
<comment type="caution">
    <text evidence="8">The sequence shown here is derived from an EMBL/GenBank/DDBJ whole genome shotgun (WGS) entry which is preliminary data.</text>
</comment>
<feature type="transmembrane region" description="Helical" evidence="6">
    <location>
        <begin position="60"/>
        <end position="83"/>
    </location>
</feature>
<feature type="domain" description="VTT" evidence="7">
    <location>
        <begin position="76"/>
        <end position="190"/>
    </location>
</feature>
<keyword evidence="5 6" id="KW-0472">Membrane</keyword>
<dbReference type="InterPro" id="IPR032816">
    <property type="entry name" value="VTT_dom"/>
</dbReference>
<protein>
    <recommendedName>
        <fullName evidence="6">TVP38/TMEM64 family membrane protein</fullName>
    </recommendedName>
</protein>
<dbReference type="EMBL" id="JBBVGT010000003">
    <property type="protein sequence ID" value="MFB5947014.1"/>
    <property type="molecule type" value="Genomic_DNA"/>
</dbReference>
<evidence type="ECO:0000256" key="1">
    <source>
        <dbReference type="ARBA" id="ARBA00004651"/>
    </source>
</evidence>
<comment type="similarity">
    <text evidence="6">Belongs to the TVP38/TMEM64 family.</text>
</comment>
<evidence type="ECO:0000256" key="6">
    <source>
        <dbReference type="RuleBase" id="RU366058"/>
    </source>
</evidence>
<accession>A0ABV5CHT3</accession>
<feature type="transmembrane region" description="Helical" evidence="6">
    <location>
        <begin position="198"/>
        <end position="217"/>
    </location>
</feature>
<gene>
    <name evidence="8" type="ORF">WKR92_14365</name>
</gene>
<keyword evidence="3 6" id="KW-0812">Transmembrane</keyword>
<keyword evidence="9" id="KW-1185">Reference proteome</keyword>
<keyword evidence="2 6" id="KW-1003">Cell membrane</keyword>
<evidence type="ECO:0000313" key="9">
    <source>
        <dbReference type="Proteomes" id="UP001580928"/>
    </source>
</evidence>
<dbReference type="RefSeq" id="WP_375558543.1">
    <property type="nucleotide sequence ID" value="NZ_JBBVGT010000003.1"/>
</dbReference>
<organism evidence="8 9">
    <name type="scientific">Albibacterium profundi</name>
    <dbReference type="NCBI Taxonomy" id="3134906"/>
    <lineage>
        <taxon>Bacteria</taxon>
        <taxon>Pseudomonadati</taxon>
        <taxon>Bacteroidota</taxon>
        <taxon>Sphingobacteriia</taxon>
        <taxon>Sphingobacteriales</taxon>
        <taxon>Sphingobacteriaceae</taxon>
        <taxon>Albibacterium</taxon>
    </lineage>
</organism>
<evidence type="ECO:0000256" key="3">
    <source>
        <dbReference type="ARBA" id="ARBA00022692"/>
    </source>
</evidence>
<feature type="transmembrane region" description="Helical" evidence="6">
    <location>
        <begin position="6"/>
        <end position="25"/>
    </location>
</feature>
<dbReference type="Pfam" id="PF09335">
    <property type="entry name" value="VTT_dom"/>
    <property type="match status" value="1"/>
</dbReference>
<dbReference type="PANTHER" id="PTHR12677:SF59">
    <property type="entry name" value="GOLGI APPARATUS MEMBRANE PROTEIN TVP38-RELATED"/>
    <property type="match status" value="1"/>
</dbReference>
<evidence type="ECO:0000256" key="5">
    <source>
        <dbReference type="ARBA" id="ARBA00023136"/>
    </source>
</evidence>
<keyword evidence="4 6" id="KW-1133">Transmembrane helix</keyword>
<dbReference type="Proteomes" id="UP001580928">
    <property type="component" value="Unassembled WGS sequence"/>
</dbReference>
<evidence type="ECO:0000259" key="7">
    <source>
        <dbReference type="Pfam" id="PF09335"/>
    </source>
</evidence>
<name>A0ABV5CHT3_9SPHI</name>
<sequence length="231" mass="25935">MRYQKFPIVASFFILVVLLGLYFFVPAFNEAMREAFSVLTSGDEQMIKEWVSKFGMWGPLALIVAMVISMFLFVMPNLLLLIISSLSYGPLWGSVISLVAVFVSSSIAYAIGYSIGPVILRRLLKEEMRLKLTRLIRNYGVGAIILFRLSPILSNEAISFIPAALKMNYRRFITATMVGSAPVIGILAFTAAEGNFKPVLIWLSVISIVAYIVYIFIDIRTKKRRETVSVR</sequence>
<dbReference type="InterPro" id="IPR015414">
    <property type="entry name" value="TMEM64"/>
</dbReference>
<evidence type="ECO:0000313" key="8">
    <source>
        <dbReference type="EMBL" id="MFB5947014.1"/>
    </source>
</evidence>
<feature type="transmembrane region" description="Helical" evidence="6">
    <location>
        <begin position="95"/>
        <end position="120"/>
    </location>
</feature>
<dbReference type="PANTHER" id="PTHR12677">
    <property type="entry name" value="GOLGI APPARATUS MEMBRANE PROTEIN TVP38-RELATED"/>
    <property type="match status" value="1"/>
</dbReference>
<comment type="subcellular location">
    <subcellularLocation>
        <location evidence="1 6">Cell membrane</location>
        <topology evidence="1 6">Multi-pass membrane protein</topology>
    </subcellularLocation>
</comment>